<dbReference type="PANTHER" id="PTHR20426">
    <property type="entry name" value="RIBOSOME BIOGENESIS PROTEIN TSR3 HOMOLOG"/>
    <property type="match status" value="1"/>
</dbReference>
<dbReference type="GO" id="GO:0106388">
    <property type="term" value="F:rRNA small subunit aminocarboxypropyltransferase activity"/>
    <property type="evidence" value="ECO:0007669"/>
    <property type="project" value="InterPro"/>
</dbReference>
<feature type="non-terminal residue" evidence="7">
    <location>
        <position position="47"/>
    </location>
</feature>
<sequence length="47" mass="5536">GDKTRAEEILNKFKWGPTFLELNREPLEAYARAKDSTEIVILQRQFI</sequence>
<evidence type="ECO:0000259" key="6">
    <source>
        <dbReference type="Pfam" id="PF04034"/>
    </source>
</evidence>
<keyword evidence="1" id="KW-0963">Cytoplasm</keyword>
<dbReference type="InterPro" id="IPR007177">
    <property type="entry name" value="Tsr3_C"/>
</dbReference>
<dbReference type="AlphaFoldDB" id="X1NY38"/>
<dbReference type="EMBL" id="BARV01014422">
    <property type="protein sequence ID" value="GAI31710.1"/>
    <property type="molecule type" value="Genomic_DNA"/>
</dbReference>
<organism evidence="7">
    <name type="scientific">marine sediment metagenome</name>
    <dbReference type="NCBI Taxonomy" id="412755"/>
    <lineage>
        <taxon>unclassified sequences</taxon>
        <taxon>metagenomes</taxon>
        <taxon>ecological metagenomes</taxon>
    </lineage>
</organism>
<evidence type="ECO:0000256" key="1">
    <source>
        <dbReference type="ARBA" id="ARBA00022490"/>
    </source>
</evidence>
<keyword evidence="3" id="KW-0698">rRNA processing</keyword>
<reference evidence="7" key="1">
    <citation type="journal article" date="2014" name="Front. Microbiol.">
        <title>High frequency of phylogenetically diverse reductive dehalogenase-homologous genes in deep subseafloor sedimentary metagenomes.</title>
        <authorList>
            <person name="Kawai M."/>
            <person name="Futagami T."/>
            <person name="Toyoda A."/>
            <person name="Takaki Y."/>
            <person name="Nishi S."/>
            <person name="Hori S."/>
            <person name="Arai W."/>
            <person name="Tsubouchi T."/>
            <person name="Morono Y."/>
            <person name="Uchiyama I."/>
            <person name="Ito T."/>
            <person name="Fujiyama A."/>
            <person name="Inagaki F."/>
            <person name="Takami H."/>
        </authorList>
    </citation>
    <scope>NUCLEOTIDE SEQUENCE</scope>
    <source>
        <strain evidence="7">Expedition CK06-06</strain>
    </source>
</reference>
<evidence type="ECO:0000256" key="3">
    <source>
        <dbReference type="ARBA" id="ARBA00022552"/>
    </source>
</evidence>
<proteinExistence type="predicted"/>
<dbReference type="PANTHER" id="PTHR20426:SF0">
    <property type="entry name" value="18S RRNA AMINOCARBOXYPROPYLTRANSFERASE"/>
    <property type="match status" value="1"/>
</dbReference>
<name>X1NY38_9ZZZZ</name>
<dbReference type="GO" id="GO:0006364">
    <property type="term" value="P:rRNA processing"/>
    <property type="evidence" value="ECO:0007669"/>
    <property type="project" value="UniProtKB-KW"/>
</dbReference>
<comment type="caution">
    <text evidence="7">The sequence shown here is derived from an EMBL/GenBank/DDBJ whole genome shotgun (WGS) entry which is preliminary data.</text>
</comment>
<feature type="non-terminal residue" evidence="7">
    <location>
        <position position="1"/>
    </location>
</feature>
<keyword evidence="2" id="KW-0690">Ribosome biogenesis</keyword>
<evidence type="ECO:0000256" key="5">
    <source>
        <dbReference type="ARBA" id="ARBA00022691"/>
    </source>
</evidence>
<dbReference type="InterPro" id="IPR022968">
    <property type="entry name" value="Tsr3-like"/>
</dbReference>
<evidence type="ECO:0000313" key="7">
    <source>
        <dbReference type="EMBL" id="GAI31710.1"/>
    </source>
</evidence>
<dbReference type="Pfam" id="PF04034">
    <property type="entry name" value="Ribo_biogen_C"/>
    <property type="match status" value="1"/>
</dbReference>
<gene>
    <name evidence="7" type="ORF">S06H3_25193</name>
</gene>
<keyword evidence="5" id="KW-0949">S-adenosyl-L-methionine</keyword>
<keyword evidence="4" id="KW-0808">Transferase</keyword>
<protein>
    <recommendedName>
        <fullName evidence="6">16S/18S rRNA aminocarboxypropyltransferase Tsr3 C-terminal domain-containing protein</fullName>
    </recommendedName>
</protein>
<evidence type="ECO:0000256" key="4">
    <source>
        <dbReference type="ARBA" id="ARBA00022679"/>
    </source>
</evidence>
<feature type="domain" description="16S/18S rRNA aminocarboxypropyltransferase Tsr3 C-terminal" evidence="6">
    <location>
        <begin position="2"/>
        <end position="47"/>
    </location>
</feature>
<evidence type="ECO:0000256" key="2">
    <source>
        <dbReference type="ARBA" id="ARBA00022517"/>
    </source>
</evidence>
<accession>X1NY38</accession>